<sequence length="196" mass="20330">MSGTSLDGIDAALICTDGEQVFEFGPWLTVPYEAGLSQALRALTEGKDSDVCKVEAALTEAHAVAAQSLMAEAGYGAENIRVIGFHGHTIWHDPAHGVTSQLGDGALLARRLAIDVVNDFRTADVAAGGQGAPLVPLYHQALVRTAKTAPALPIAVLNLGGVANITWIGKDNALQAFDTGPGCALIDDWLRSCTGA</sequence>
<dbReference type="EMBL" id="UINC01112272">
    <property type="protein sequence ID" value="SVC81092.1"/>
    <property type="molecule type" value="Genomic_DNA"/>
</dbReference>
<dbReference type="InterPro" id="IPR005338">
    <property type="entry name" value="Anhydro_N_Ac-Mur_kinase"/>
</dbReference>
<gene>
    <name evidence="1" type="ORF">METZ01_LOCUS333946</name>
</gene>
<feature type="non-terminal residue" evidence="1">
    <location>
        <position position="196"/>
    </location>
</feature>
<dbReference type="GO" id="GO:0005524">
    <property type="term" value="F:ATP binding"/>
    <property type="evidence" value="ECO:0007669"/>
    <property type="project" value="InterPro"/>
</dbReference>
<dbReference type="PANTHER" id="PTHR30605:SF0">
    <property type="entry name" value="ANHYDRO-N-ACETYLMURAMIC ACID KINASE"/>
    <property type="match status" value="1"/>
</dbReference>
<dbReference type="PANTHER" id="PTHR30605">
    <property type="entry name" value="ANHYDRO-N-ACETYLMURAMIC ACID KINASE"/>
    <property type="match status" value="1"/>
</dbReference>
<proteinExistence type="predicted"/>
<dbReference type="GO" id="GO:0009254">
    <property type="term" value="P:peptidoglycan turnover"/>
    <property type="evidence" value="ECO:0007669"/>
    <property type="project" value="InterPro"/>
</dbReference>
<dbReference type="Pfam" id="PF03702">
    <property type="entry name" value="AnmK"/>
    <property type="match status" value="1"/>
</dbReference>
<dbReference type="GO" id="GO:0016773">
    <property type="term" value="F:phosphotransferase activity, alcohol group as acceptor"/>
    <property type="evidence" value="ECO:0007669"/>
    <property type="project" value="InterPro"/>
</dbReference>
<name>A0A382Q9A0_9ZZZZ</name>
<dbReference type="GO" id="GO:0006040">
    <property type="term" value="P:amino sugar metabolic process"/>
    <property type="evidence" value="ECO:0007669"/>
    <property type="project" value="InterPro"/>
</dbReference>
<evidence type="ECO:0008006" key="2">
    <source>
        <dbReference type="Google" id="ProtNLM"/>
    </source>
</evidence>
<protein>
    <recommendedName>
        <fullName evidence="2">Anhydro-N-acetylmuramic acid kinase</fullName>
    </recommendedName>
</protein>
<reference evidence="1" key="1">
    <citation type="submission" date="2018-05" db="EMBL/GenBank/DDBJ databases">
        <authorList>
            <person name="Lanie J.A."/>
            <person name="Ng W.-L."/>
            <person name="Kazmierczak K.M."/>
            <person name="Andrzejewski T.M."/>
            <person name="Davidsen T.M."/>
            <person name="Wayne K.J."/>
            <person name="Tettelin H."/>
            <person name="Glass J.I."/>
            <person name="Rusch D."/>
            <person name="Podicherti R."/>
            <person name="Tsui H.-C.T."/>
            <person name="Winkler M.E."/>
        </authorList>
    </citation>
    <scope>NUCLEOTIDE SEQUENCE</scope>
</reference>
<accession>A0A382Q9A0</accession>
<dbReference type="InterPro" id="IPR043129">
    <property type="entry name" value="ATPase_NBD"/>
</dbReference>
<dbReference type="SUPFAM" id="SSF53067">
    <property type="entry name" value="Actin-like ATPase domain"/>
    <property type="match status" value="1"/>
</dbReference>
<dbReference type="Gene3D" id="3.30.420.40">
    <property type="match status" value="1"/>
</dbReference>
<organism evidence="1">
    <name type="scientific">marine metagenome</name>
    <dbReference type="NCBI Taxonomy" id="408172"/>
    <lineage>
        <taxon>unclassified sequences</taxon>
        <taxon>metagenomes</taxon>
        <taxon>ecological metagenomes</taxon>
    </lineage>
</organism>
<dbReference type="AlphaFoldDB" id="A0A382Q9A0"/>
<evidence type="ECO:0000313" key="1">
    <source>
        <dbReference type="EMBL" id="SVC81092.1"/>
    </source>
</evidence>